<reference evidence="5" key="1">
    <citation type="submission" date="2019-02" db="EMBL/GenBank/DDBJ databases">
        <title>Complete genome sequence of Rhodoferax sp. Gr-4.</title>
        <authorList>
            <person name="Jin L."/>
        </authorList>
    </citation>
    <scope>NUCLEOTIDE SEQUENCE [LARGE SCALE GENOMIC DNA]</scope>
    <source>
        <strain evidence="5">Gr-4</strain>
    </source>
</reference>
<dbReference type="Pfam" id="PF00072">
    <property type="entry name" value="Response_reg"/>
    <property type="match status" value="1"/>
</dbReference>
<gene>
    <name evidence="4" type="ORF">EXZ61_11665</name>
</gene>
<dbReference type="InterPro" id="IPR011006">
    <property type="entry name" value="CheY-like_superfamily"/>
</dbReference>
<organism evidence="4 5">
    <name type="scientific">Rhodoferax aquaticus</name>
    <dbReference type="NCBI Taxonomy" id="2527691"/>
    <lineage>
        <taxon>Bacteria</taxon>
        <taxon>Pseudomonadati</taxon>
        <taxon>Pseudomonadota</taxon>
        <taxon>Betaproteobacteria</taxon>
        <taxon>Burkholderiales</taxon>
        <taxon>Comamonadaceae</taxon>
        <taxon>Rhodoferax</taxon>
    </lineage>
</organism>
<dbReference type="NCBIfam" id="TIGR01764">
    <property type="entry name" value="excise"/>
    <property type="match status" value="1"/>
</dbReference>
<dbReference type="AlphaFoldDB" id="A0A515EQ88"/>
<dbReference type="SUPFAM" id="SSF46955">
    <property type="entry name" value="Putative DNA-binding domain"/>
    <property type="match status" value="1"/>
</dbReference>
<dbReference type="InterPro" id="IPR010093">
    <property type="entry name" value="SinI_DNA-bd"/>
</dbReference>
<accession>A0A515EQ88</accession>
<dbReference type="InterPro" id="IPR050595">
    <property type="entry name" value="Bact_response_regulator"/>
</dbReference>
<evidence type="ECO:0000313" key="5">
    <source>
        <dbReference type="Proteomes" id="UP000317365"/>
    </source>
</evidence>
<dbReference type="Gene3D" id="3.40.50.2300">
    <property type="match status" value="1"/>
</dbReference>
<evidence type="ECO:0000256" key="2">
    <source>
        <dbReference type="PROSITE-ProRule" id="PRU00169"/>
    </source>
</evidence>
<protein>
    <submittedName>
        <fullName evidence="4">Response regulator</fullName>
    </submittedName>
</protein>
<dbReference type="GO" id="GO:0000160">
    <property type="term" value="P:phosphorelay signal transduction system"/>
    <property type="evidence" value="ECO:0007669"/>
    <property type="project" value="InterPro"/>
</dbReference>
<dbReference type="GO" id="GO:0003677">
    <property type="term" value="F:DNA binding"/>
    <property type="evidence" value="ECO:0007669"/>
    <property type="project" value="InterPro"/>
</dbReference>
<dbReference type="InterPro" id="IPR041657">
    <property type="entry name" value="HTH_17"/>
</dbReference>
<evidence type="ECO:0000256" key="1">
    <source>
        <dbReference type="ARBA" id="ARBA00022553"/>
    </source>
</evidence>
<dbReference type="PROSITE" id="PS50110">
    <property type="entry name" value="RESPONSE_REGULATORY"/>
    <property type="match status" value="1"/>
</dbReference>
<sequence>MDSDGVLTTMQAARLLGLSVTTVQKMVLRGEIAAWNTPGGHRRISVAEVKKVLNAKVPVVSPLVEAPIVSAPKLAILLVEDDPIQIQFFRSILKRCSVAVDLSVATDASIALTVLRRRRPDLVVTDLMMLPLDGFHLLNVLQSDGAAYANVDVLVLSAMDEEEARQAGPLPSWVTYYQKPINPDRMFGYLDSLNSRLLRRLSR</sequence>
<evidence type="ECO:0000313" key="4">
    <source>
        <dbReference type="EMBL" id="QDL54775.1"/>
    </source>
</evidence>
<dbReference type="Pfam" id="PF12728">
    <property type="entry name" value="HTH_17"/>
    <property type="match status" value="1"/>
</dbReference>
<dbReference type="InterPro" id="IPR001789">
    <property type="entry name" value="Sig_transdc_resp-reg_receiver"/>
</dbReference>
<dbReference type="PANTHER" id="PTHR44591">
    <property type="entry name" value="STRESS RESPONSE REGULATOR PROTEIN 1"/>
    <property type="match status" value="1"/>
</dbReference>
<dbReference type="KEGG" id="rhg:EXZ61_11665"/>
<proteinExistence type="predicted"/>
<dbReference type="SMART" id="SM00448">
    <property type="entry name" value="REC"/>
    <property type="match status" value="1"/>
</dbReference>
<evidence type="ECO:0000259" key="3">
    <source>
        <dbReference type="PROSITE" id="PS50110"/>
    </source>
</evidence>
<dbReference type="EMBL" id="CP036282">
    <property type="protein sequence ID" value="QDL54775.1"/>
    <property type="molecule type" value="Genomic_DNA"/>
</dbReference>
<feature type="modified residue" description="4-aspartylphosphate" evidence="2">
    <location>
        <position position="126"/>
    </location>
</feature>
<dbReference type="PANTHER" id="PTHR44591:SF3">
    <property type="entry name" value="RESPONSE REGULATORY DOMAIN-CONTAINING PROTEIN"/>
    <property type="match status" value="1"/>
</dbReference>
<dbReference type="InterPro" id="IPR009061">
    <property type="entry name" value="DNA-bd_dom_put_sf"/>
</dbReference>
<name>A0A515EQ88_9BURK</name>
<reference evidence="5" key="2">
    <citation type="journal article" date="2020" name="Int. J. Syst. Evol. Microbiol.">
        <title>Genomic insights into a novel species Rhodoferax aquaticus sp. nov., isolated from freshwater.</title>
        <authorList>
            <person name="Li T."/>
            <person name="Zhuo Y."/>
            <person name="Jin C.Z."/>
            <person name="Wu X."/>
            <person name="Ko S.R."/>
            <person name="Jin F.J."/>
            <person name="Ahn C.Y."/>
            <person name="Oh H.M."/>
            <person name="Lee H.G."/>
            <person name="Jin L."/>
        </authorList>
    </citation>
    <scope>NUCLEOTIDE SEQUENCE [LARGE SCALE GENOMIC DNA]</scope>
    <source>
        <strain evidence="5">Gr-4</strain>
    </source>
</reference>
<dbReference type="Proteomes" id="UP000317365">
    <property type="component" value="Chromosome"/>
</dbReference>
<dbReference type="CDD" id="cd00156">
    <property type="entry name" value="REC"/>
    <property type="match status" value="1"/>
</dbReference>
<feature type="domain" description="Response regulatory" evidence="3">
    <location>
        <begin position="75"/>
        <end position="194"/>
    </location>
</feature>
<dbReference type="SUPFAM" id="SSF52172">
    <property type="entry name" value="CheY-like"/>
    <property type="match status" value="1"/>
</dbReference>
<keyword evidence="5" id="KW-1185">Reference proteome</keyword>
<keyword evidence="1 2" id="KW-0597">Phosphoprotein</keyword>
<dbReference type="Gene3D" id="1.10.1660.10">
    <property type="match status" value="1"/>
</dbReference>